<dbReference type="InterPro" id="IPR046348">
    <property type="entry name" value="SIS_dom_sf"/>
</dbReference>
<gene>
    <name evidence="3" type="primary">hxlB</name>
    <name evidence="3" type="ORF">HLI_12625</name>
</gene>
<dbReference type="NCBIfam" id="TIGR03127">
    <property type="entry name" value="RuMP_HxlB"/>
    <property type="match status" value="1"/>
</dbReference>
<dbReference type="Pfam" id="PF01380">
    <property type="entry name" value="SIS"/>
    <property type="match status" value="1"/>
</dbReference>
<dbReference type="OrthoDB" id="9797832at2"/>
<name>A0A410ME86_9BACI</name>
<dbReference type="Gene3D" id="3.40.50.10490">
    <property type="entry name" value="Glucose-6-phosphate isomerase like protein, domain 1"/>
    <property type="match status" value="1"/>
</dbReference>
<dbReference type="Proteomes" id="UP000287756">
    <property type="component" value="Chromosome"/>
</dbReference>
<dbReference type="InterPro" id="IPR001347">
    <property type="entry name" value="SIS_dom"/>
</dbReference>
<dbReference type="PANTHER" id="PTHR43443:SF1">
    <property type="entry name" value="3-HEXULOSE-6-PHOSPHATE ISOMERASE"/>
    <property type="match status" value="1"/>
</dbReference>
<dbReference type="GO" id="GO:0016853">
    <property type="term" value="F:isomerase activity"/>
    <property type="evidence" value="ECO:0007669"/>
    <property type="project" value="UniProtKB-KW"/>
</dbReference>
<dbReference type="RefSeq" id="WP_128525253.1">
    <property type="nucleotide sequence ID" value="NZ_CANLVY010000001.1"/>
</dbReference>
<sequence>MKHIIQTVSCEIQSVLDKVDTNKAEELAEMISTATRIFVSGEGRSGLMGKAFAMRLMHSGYEIYVTGETITPSIEKDDLLIIISGSGATSSLLQYAIKARESGARVALVTTNPQAVIADNSEVIVEIPAATKKRLPNEPETIQPLGNQFDQSVHLLLDAIIIYILERYQQDSHEQMTARHTNLE</sequence>
<accession>A0A410ME86</accession>
<evidence type="ECO:0000259" key="2">
    <source>
        <dbReference type="PROSITE" id="PS51464"/>
    </source>
</evidence>
<feature type="domain" description="SIS" evidence="2">
    <location>
        <begin position="27"/>
        <end position="170"/>
    </location>
</feature>
<evidence type="ECO:0000313" key="3">
    <source>
        <dbReference type="EMBL" id="QAS52975.1"/>
    </source>
</evidence>
<proteinExistence type="inferred from homology"/>
<evidence type="ECO:0000313" key="4">
    <source>
        <dbReference type="Proteomes" id="UP000287756"/>
    </source>
</evidence>
<dbReference type="GO" id="GO:1901135">
    <property type="term" value="P:carbohydrate derivative metabolic process"/>
    <property type="evidence" value="ECO:0007669"/>
    <property type="project" value="InterPro"/>
</dbReference>
<comment type="similarity">
    <text evidence="1">Belongs to the SIS family. PHI subfamily.</text>
</comment>
<protein>
    <submittedName>
        <fullName evidence="3">6-phospho-3-hexuloisomerase</fullName>
    </submittedName>
</protein>
<dbReference type="PANTHER" id="PTHR43443">
    <property type="entry name" value="3-HEXULOSE-6-PHOSPHATE ISOMERASE"/>
    <property type="match status" value="1"/>
</dbReference>
<evidence type="ECO:0000256" key="1">
    <source>
        <dbReference type="ARBA" id="ARBA00009235"/>
    </source>
</evidence>
<dbReference type="InterPro" id="IPR017552">
    <property type="entry name" value="PHI/rmpB"/>
</dbReference>
<reference evidence="3 4" key="1">
    <citation type="submission" date="2018-01" db="EMBL/GenBank/DDBJ databases">
        <title>The whole genome sequencing and assembly of Halobacillus litoralis ERB031 strain.</title>
        <authorList>
            <person name="Lee S.-J."/>
            <person name="Park M.-K."/>
            <person name="Kim J.-Y."/>
            <person name="Lee Y.-J."/>
            <person name="Yi H."/>
            <person name="Bahn Y.-S."/>
            <person name="Kim J.F."/>
            <person name="Lee D.-W."/>
        </authorList>
    </citation>
    <scope>NUCLEOTIDE SEQUENCE [LARGE SCALE GENOMIC DNA]</scope>
    <source>
        <strain evidence="3 4">ERB 031</strain>
    </source>
</reference>
<dbReference type="PROSITE" id="PS51464">
    <property type="entry name" value="SIS"/>
    <property type="match status" value="1"/>
</dbReference>
<dbReference type="GO" id="GO:0097367">
    <property type="term" value="F:carbohydrate derivative binding"/>
    <property type="evidence" value="ECO:0007669"/>
    <property type="project" value="InterPro"/>
</dbReference>
<dbReference type="AlphaFoldDB" id="A0A410ME86"/>
<dbReference type="EMBL" id="CP026118">
    <property type="protein sequence ID" value="QAS52975.1"/>
    <property type="molecule type" value="Genomic_DNA"/>
</dbReference>
<dbReference type="CDD" id="cd05005">
    <property type="entry name" value="SIS_PHI"/>
    <property type="match status" value="1"/>
</dbReference>
<dbReference type="SUPFAM" id="SSF53697">
    <property type="entry name" value="SIS domain"/>
    <property type="match status" value="1"/>
</dbReference>
<dbReference type="KEGG" id="hli:HLI_12625"/>
<organism evidence="3 4">
    <name type="scientific">Halobacillus litoralis</name>
    <dbReference type="NCBI Taxonomy" id="45668"/>
    <lineage>
        <taxon>Bacteria</taxon>
        <taxon>Bacillati</taxon>
        <taxon>Bacillota</taxon>
        <taxon>Bacilli</taxon>
        <taxon>Bacillales</taxon>
        <taxon>Bacillaceae</taxon>
        <taxon>Halobacillus</taxon>
    </lineage>
</organism>
<keyword evidence="3" id="KW-0413">Isomerase</keyword>